<proteinExistence type="predicted"/>
<comment type="caution">
    <text evidence="2">The sequence shown here is derived from an EMBL/GenBank/DDBJ whole genome shotgun (WGS) entry which is preliminary data.</text>
</comment>
<keyword evidence="3" id="KW-1185">Reference proteome</keyword>
<feature type="compositionally biased region" description="Pro residues" evidence="1">
    <location>
        <begin position="49"/>
        <end position="59"/>
    </location>
</feature>
<accession>A0A8I2YJA0</accession>
<sequence length="207" mass="22686">MPDVALITPSLHWRKNSNLFLRRAIILLTLSSECRSGASSPLPSYPSSSPSPSPSPSPPDLSTVVLVDPPLEQTPEQVAYYRKRTGDILRNPKTPEAYLEDIPVLKTNEEALFFALSVRLCDVGAVEAIFDQNVPWSFAHQLETVPDHVRVTLLAADPSKAPCARVEDVKPYPHVIAKTVWGSSHLITLEAPMVVVETALEGTEVQN</sequence>
<evidence type="ECO:0000313" key="2">
    <source>
        <dbReference type="EMBL" id="KAG6373354.1"/>
    </source>
</evidence>
<reference evidence="2" key="1">
    <citation type="submission" date="2021-03" db="EMBL/GenBank/DDBJ databases">
        <title>Evolutionary innovations through gain and loss of genes in the ectomycorrhizal Boletales.</title>
        <authorList>
            <person name="Wu G."/>
            <person name="Miyauchi S."/>
            <person name="Morin E."/>
            <person name="Yang Z.-L."/>
            <person name="Xu J."/>
            <person name="Martin F.M."/>
        </authorList>
    </citation>
    <scope>NUCLEOTIDE SEQUENCE</scope>
    <source>
        <strain evidence="2">BR01</strain>
    </source>
</reference>
<name>A0A8I2YJA0_9AGAM</name>
<organism evidence="2 3">
    <name type="scientific">Boletus reticuloceps</name>
    <dbReference type="NCBI Taxonomy" id="495285"/>
    <lineage>
        <taxon>Eukaryota</taxon>
        <taxon>Fungi</taxon>
        <taxon>Dikarya</taxon>
        <taxon>Basidiomycota</taxon>
        <taxon>Agaricomycotina</taxon>
        <taxon>Agaricomycetes</taxon>
        <taxon>Agaricomycetidae</taxon>
        <taxon>Boletales</taxon>
        <taxon>Boletineae</taxon>
        <taxon>Boletaceae</taxon>
        <taxon>Boletoideae</taxon>
        <taxon>Boletus</taxon>
    </lineage>
</organism>
<evidence type="ECO:0000313" key="3">
    <source>
        <dbReference type="Proteomes" id="UP000683000"/>
    </source>
</evidence>
<feature type="region of interest" description="Disordered" evidence="1">
    <location>
        <begin position="35"/>
        <end position="62"/>
    </location>
</feature>
<dbReference type="AlphaFoldDB" id="A0A8I2YJA0"/>
<dbReference type="EMBL" id="JAGFBS010000022">
    <property type="protein sequence ID" value="KAG6373354.1"/>
    <property type="molecule type" value="Genomic_DNA"/>
</dbReference>
<feature type="compositionally biased region" description="Low complexity" evidence="1">
    <location>
        <begin position="39"/>
        <end position="48"/>
    </location>
</feature>
<protein>
    <submittedName>
        <fullName evidence="2">Uncharacterized protein</fullName>
    </submittedName>
</protein>
<dbReference type="Proteomes" id="UP000683000">
    <property type="component" value="Unassembled WGS sequence"/>
</dbReference>
<dbReference type="OrthoDB" id="10249433at2759"/>
<gene>
    <name evidence="2" type="ORF">JVT61DRAFT_6501</name>
</gene>
<evidence type="ECO:0000256" key="1">
    <source>
        <dbReference type="SAM" id="MobiDB-lite"/>
    </source>
</evidence>